<comment type="caution">
    <text evidence="2">The sequence shown here is derived from an EMBL/GenBank/DDBJ whole genome shotgun (WGS) entry which is preliminary data.</text>
</comment>
<dbReference type="RefSeq" id="WP_268040371.1">
    <property type="nucleotide sequence ID" value="NZ_JAPQER010000002.1"/>
</dbReference>
<accession>A0ABT4CYP1</accession>
<evidence type="ECO:0000313" key="2">
    <source>
        <dbReference type="EMBL" id="MCY6484099.1"/>
    </source>
</evidence>
<proteinExistence type="predicted"/>
<dbReference type="InterPro" id="IPR029039">
    <property type="entry name" value="Flavoprotein-like_sf"/>
</dbReference>
<evidence type="ECO:0000259" key="1">
    <source>
        <dbReference type="PROSITE" id="PS50902"/>
    </source>
</evidence>
<sequence length="195" mass="21878">MKVTVVFHSVCGNTYLMAKEIYKNFLRKGIDAGIYRVKDDDLKELSHNYPIINEYLDEILQIPIIDLETILESDYIFLGSPTYFGNVSAEMKAFMDSFSPLWSDGKLFGKKLVAFTSCGDPQGGGQVCLRSINTFAQHMGMLPIPIPANLSSKKSYPAYGMMHCSGDMGDNRLDECTKDDIKKLINLLVKKQTIL</sequence>
<keyword evidence="3" id="KW-1185">Reference proteome</keyword>
<gene>
    <name evidence="2" type="ORF">OW763_07000</name>
</gene>
<dbReference type="Proteomes" id="UP001078443">
    <property type="component" value="Unassembled WGS sequence"/>
</dbReference>
<name>A0ABT4CYP1_9CLOT</name>
<dbReference type="SUPFAM" id="SSF52218">
    <property type="entry name" value="Flavoproteins"/>
    <property type="match status" value="1"/>
</dbReference>
<dbReference type="InterPro" id="IPR005025">
    <property type="entry name" value="FMN_Rdtase-like_dom"/>
</dbReference>
<dbReference type="PROSITE" id="PS50902">
    <property type="entry name" value="FLAVODOXIN_LIKE"/>
    <property type="match status" value="1"/>
</dbReference>
<dbReference type="PANTHER" id="PTHR30546">
    <property type="entry name" value="FLAVODOXIN-RELATED PROTEIN WRBA-RELATED"/>
    <property type="match status" value="1"/>
</dbReference>
<dbReference type="EMBL" id="JAPQER010000002">
    <property type="protein sequence ID" value="MCY6484099.1"/>
    <property type="molecule type" value="Genomic_DNA"/>
</dbReference>
<organism evidence="2 3">
    <name type="scientific">Clostridium aestuarii</name>
    <dbReference type="NCBI Taxonomy" id="338193"/>
    <lineage>
        <taxon>Bacteria</taxon>
        <taxon>Bacillati</taxon>
        <taxon>Bacillota</taxon>
        <taxon>Clostridia</taxon>
        <taxon>Eubacteriales</taxon>
        <taxon>Clostridiaceae</taxon>
        <taxon>Clostridium</taxon>
    </lineage>
</organism>
<reference evidence="2" key="1">
    <citation type="submission" date="2022-12" db="EMBL/GenBank/DDBJ databases">
        <authorList>
            <person name="Wang J."/>
        </authorList>
    </citation>
    <scope>NUCLEOTIDE SEQUENCE</scope>
    <source>
        <strain evidence="2">HY-45-18</strain>
    </source>
</reference>
<protein>
    <submittedName>
        <fullName evidence="2">Flavodoxin family protein</fullName>
    </submittedName>
</protein>
<evidence type="ECO:0000313" key="3">
    <source>
        <dbReference type="Proteomes" id="UP001078443"/>
    </source>
</evidence>
<dbReference type="InterPro" id="IPR008254">
    <property type="entry name" value="Flavodoxin/NO_synth"/>
</dbReference>
<dbReference type="PANTHER" id="PTHR30546:SF23">
    <property type="entry name" value="FLAVOPROTEIN-LIKE PROTEIN YCP4-RELATED"/>
    <property type="match status" value="1"/>
</dbReference>
<feature type="domain" description="Flavodoxin-like" evidence="1">
    <location>
        <begin position="3"/>
        <end position="189"/>
    </location>
</feature>
<dbReference type="Pfam" id="PF03358">
    <property type="entry name" value="FMN_red"/>
    <property type="match status" value="1"/>
</dbReference>
<dbReference type="Gene3D" id="3.40.50.360">
    <property type="match status" value="1"/>
</dbReference>